<feature type="transmembrane region" description="Helical" evidence="7">
    <location>
        <begin position="12"/>
        <end position="33"/>
    </location>
</feature>
<evidence type="ECO:0000313" key="9">
    <source>
        <dbReference type="EMBL" id="PRZ39694.1"/>
    </source>
</evidence>
<comment type="caution">
    <text evidence="9">The sequence shown here is derived from an EMBL/GenBank/DDBJ whole genome shotgun (WGS) entry which is preliminary data.</text>
</comment>
<accession>A0A2T0ZTS7</accession>
<evidence type="ECO:0000256" key="4">
    <source>
        <dbReference type="ARBA" id="ARBA00022692"/>
    </source>
</evidence>
<dbReference type="Pfam" id="PF19300">
    <property type="entry name" value="BPD_transp_1_N"/>
    <property type="match status" value="1"/>
</dbReference>
<evidence type="ECO:0000256" key="3">
    <source>
        <dbReference type="ARBA" id="ARBA00022475"/>
    </source>
</evidence>
<dbReference type="RefSeq" id="WP_202862669.1">
    <property type="nucleotide sequence ID" value="NZ_PVUE01000018.1"/>
</dbReference>
<dbReference type="InterPro" id="IPR035906">
    <property type="entry name" value="MetI-like_sf"/>
</dbReference>
<dbReference type="InterPro" id="IPR000515">
    <property type="entry name" value="MetI-like"/>
</dbReference>
<dbReference type="Proteomes" id="UP000237752">
    <property type="component" value="Unassembled WGS sequence"/>
</dbReference>
<dbReference type="SUPFAM" id="SSF161098">
    <property type="entry name" value="MetI-like"/>
    <property type="match status" value="1"/>
</dbReference>
<keyword evidence="2 7" id="KW-0813">Transport</keyword>
<evidence type="ECO:0000256" key="6">
    <source>
        <dbReference type="ARBA" id="ARBA00023136"/>
    </source>
</evidence>
<feature type="transmembrane region" description="Helical" evidence="7">
    <location>
        <begin position="238"/>
        <end position="260"/>
    </location>
</feature>
<keyword evidence="5 7" id="KW-1133">Transmembrane helix</keyword>
<dbReference type="CDD" id="cd06261">
    <property type="entry name" value="TM_PBP2"/>
    <property type="match status" value="1"/>
</dbReference>
<reference evidence="9 10" key="1">
    <citation type="submission" date="2018-03" db="EMBL/GenBank/DDBJ databases">
        <title>Genomic Encyclopedia of Archaeal and Bacterial Type Strains, Phase II (KMG-II): from individual species to whole genera.</title>
        <authorList>
            <person name="Goeker M."/>
        </authorList>
    </citation>
    <scope>NUCLEOTIDE SEQUENCE [LARGE SCALE GENOMIC DNA]</scope>
    <source>
        <strain evidence="9 10">DSM 100065</strain>
    </source>
</reference>
<dbReference type="GO" id="GO:0055085">
    <property type="term" value="P:transmembrane transport"/>
    <property type="evidence" value="ECO:0007669"/>
    <property type="project" value="InterPro"/>
</dbReference>
<feature type="transmembrane region" description="Helical" evidence="7">
    <location>
        <begin position="180"/>
        <end position="197"/>
    </location>
</feature>
<evidence type="ECO:0000259" key="8">
    <source>
        <dbReference type="PROSITE" id="PS50928"/>
    </source>
</evidence>
<dbReference type="PROSITE" id="PS50928">
    <property type="entry name" value="ABC_TM1"/>
    <property type="match status" value="1"/>
</dbReference>
<comment type="subcellular location">
    <subcellularLocation>
        <location evidence="1 7">Cell membrane</location>
        <topology evidence="1 7">Multi-pass membrane protein</topology>
    </subcellularLocation>
</comment>
<feature type="transmembrane region" description="Helical" evidence="7">
    <location>
        <begin position="137"/>
        <end position="160"/>
    </location>
</feature>
<sequence length="316" mass="33286">MRSRLSHVGRRLAGAVGTVLLVSVVVFFLLQLAPGNAADIVVGEDATPQQLDIARAQLGLDRPLIVQYLNWLGGVVHGDFGDSLFTRRSVATGLWEAAPATLSITLLALLLAAVFGVAAGAAAGLGRETWVDRVVSLLATLGIAMPSFWVGLVLVSLFAFKLKWFPATGYAPISDGIGPWLSHIVLPCVALALALSAEVARQARGGVVDVMAKPYMLAARARGANGGWLVRRHVLRNAAIPVVTVFGLQAATLLGGVVVVEQVFAIPGLGSVAIAAVLRHDYPVVQAYVLMVAVVVVVINLIVDTSYGWINPKVRR</sequence>
<dbReference type="GO" id="GO:0005886">
    <property type="term" value="C:plasma membrane"/>
    <property type="evidence" value="ECO:0007669"/>
    <property type="project" value="UniProtKB-SubCell"/>
</dbReference>
<feature type="transmembrane region" description="Helical" evidence="7">
    <location>
        <begin position="104"/>
        <end position="125"/>
    </location>
</feature>
<dbReference type="InterPro" id="IPR045621">
    <property type="entry name" value="BPD_transp_1_N"/>
</dbReference>
<dbReference type="Gene3D" id="1.10.3720.10">
    <property type="entry name" value="MetI-like"/>
    <property type="match status" value="1"/>
</dbReference>
<proteinExistence type="inferred from homology"/>
<feature type="transmembrane region" description="Helical" evidence="7">
    <location>
        <begin position="287"/>
        <end position="310"/>
    </location>
</feature>
<evidence type="ECO:0000313" key="10">
    <source>
        <dbReference type="Proteomes" id="UP000237752"/>
    </source>
</evidence>
<dbReference type="AlphaFoldDB" id="A0A2T0ZTS7"/>
<dbReference type="PANTHER" id="PTHR43163">
    <property type="entry name" value="DIPEPTIDE TRANSPORT SYSTEM PERMEASE PROTEIN DPPB-RELATED"/>
    <property type="match status" value="1"/>
</dbReference>
<evidence type="ECO:0000256" key="5">
    <source>
        <dbReference type="ARBA" id="ARBA00022989"/>
    </source>
</evidence>
<evidence type="ECO:0000256" key="2">
    <source>
        <dbReference type="ARBA" id="ARBA00022448"/>
    </source>
</evidence>
<keyword evidence="6 7" id="KW-0472">Membrane</keyword>
<evidence type="ECO:0000256" key="1">
    <source>
        <dbReference type="ARBA" id="ARBA00004651"/>
    </source>
</evidence>
<name>A0A2T0ZTS7_9ACTN</name>
<dbReference type="EMBL" id="PVUE01000018">
    <property type="protein sequence ID" value="PRZ39694.1"/>
    <property type="molecule type" value="Genomic_DNA"/>
</dbReference>
<gene>
    <name evidence="9" type="ORF">CLV47_11858</name>
</gene>
<comment type="similarity">
    <text evidence="7">Belongs to the binding-protein-dependent transport system permease family.</text>
</comment>
<keyword evidence="10" id="KW-1185">Reference proteome</keyword>
<dbReference type="PANTHER" id="PTHR43163:SF6">
    <property type="entry name" value="DIPEPTIDE TRANSPORT SYSTEM PERMEASE PROTEIN DPPB-RELATED"/>
    <property type="match status" value="1"/>
</dbReference>
<keyword evidence="3" id="KW-1003">Cell membrane</keyword>
<organism evidence="9 10">
    <name type="scientific">Antricoccus suffuscus</name>
    <dbReference type="NCBI Taxonomy" id="1629062"/>
    <lineage>
        <taxon>Bacteria</taxon>
        <taxon>Bacillati</taxon>
        <taxon>Actinomycetota</taxon>
        <taxon>Actinomycetes</taxon>
        <taxon>Geodermatophilales</taxon>
        <taxon>Antricoccaceae</taxon>
        <taxon>Antricoccus</taxon>
    </lineage>
</organism>
<keyword evidence="4 7" id="KW-0812">Transmembrane</keyword>
<evidence type="ECO:0000256" key="7">
    <source>
        <dbReference type="RuleBase" id="RU363032"/>
    </source>
</evidence>
<protein>
    <submittedName>
        <fullName evidence="9">Peptide/nickel transport system permease protein</fullName>
    </submittedName>
</protein>
<dbReference type="Pfam" id="PF00528">
    <property type="entry name" value="BPD_transp_1"/>
    <property type="match status" value="1"/>
</dbReference>
<feature type="domain" description="ABC transmembrane type-1" evidence="8">
    <location>
        <begin position="98"/>
        <end position="303"/>
    </location>
</feature>